<evidence type="ECO:0000313" key="3">
    <source>
        <dbReference type="Proteomes" id="UP001333110"/>
    </source>
</evidence>
<evidence type="ECO:0000256" key="1">
    <source>
        <dbReference type="SAM" id="MobiDB-lite"/>
    </source>
</evidence>
<comment type="caution">
    <text evidence="2">The sequence shown here is derived from an EMBL/GenBank/DDBJ whole genome shotgun (WGS) entry which is preliminary data.</text>
</comment>
<accession>A0AAN7N5V0</accession>
<reference evidence="2 3" key="1">
    <citation type="journal article" date="2023" name="J. Hered.">
        <title>Chromosome-level genome of the wood stork (Mycteria americana) provides insight into avian chromosome evolution.</title>
        <authorList>
            <person name="Flamio R. Jr."/>
            <person name="Ramstad K.M."/>
        </authorList>
    </citation>
    <scope>NUCLEOTIDE SEQUENCE [LARGE SCALE GENOMIC DNA]</scope>
    <source>
        <strain evidence="2">JAX WOST 10</strain>
    </source>
</reference>
<protein>
    <submittedName>
        <fullName evidence="2">Uncharacterized protein</fullName>
    </submittedName>
</protein>
<organism evidence="2 3">
    <name type="scientific">Mycteria americana</name>
    <name type="common">Wood stork</name>
    <dbReference type="NCBI Taxonomy" id="33587"/>
    <lineage>
        <taxon>Eukaryota</taxon>
        <taxon>Metazoa</taxon>
        <taxon>Chordata</taxon>
        <taxon>Craniata</taxon>
        <taxon>Vertebrata</taxon>
        <taxon>Euteleostomi</taxon>
        <taxon>Archelosauria</taxon>
        <taxon>Archosauria</taxon>
        <taxon>Dinosauria</taxon>
        <taxon>Saurischia</taxon>
        <taxon>Theropoda</taxon>
        <taxon>Coelurosauria</taxon>
        <taxon>Aves</taxon>
        <taxon>Neognathae</taxon>
        <taxon>Neoaves</taxon>
        <taxon>Aequornithes</taxon>
        <taxon>Ciconiiformes</taxon>
        <taxon>Ciconiidae</taxon>
        <taxon>Mycteria</taxon>
    </lineage>
</organism>
<dbReference type="Proteomes" id="UP001333110">
    <property type="component" value="Unassembled WGS sequence"/>
</dbReference>
<feature type="region of interest" description="Disordered" evidence="1">
    <location>
        <begin position="210"/>
        <end position="244"/>
    </location>
</feature>
<keyword evidence="3" id="KW-1185">Reference proteome</keyword>
<gene>
    <name evidence="2" type="ORF">QYF61_000709</name>
</gene>
<proteinExistence type="predicted"/>
<dbReference type="EMBL" id="JAUNZN010000005">
    <property type="protein sequence ID" value="KAK4820559.1"/>
    <property type="molecule type" value="Genomic_DNA"/>
</dbReference>
<evidence type="ECO:0000313" key="2">
    <source>
        <dbReference type="EMBL" id="KAK4820559.1"/>
    </source>
</evidence>
<sequence length="730" mass="79270">MLAGPDPLVILYMPCDSTQDDLLHQLPRHRVCCKKRKCKPHRSLQLDRRSRVRWARARVQARKQLRRNGAVTLARVLVTLTFGSTCPIIQLHLRLNKSVGKSTEDTTTFSFTPLGPCNSPVAIPHQKGSGGKPGALLAPYIQLHARLLHPARELLTHTRHFAAAGLMGFQEGITGNARPICTDIYRGNYRADELRSAACKLLLAGGISPAETQDGPTGGAAQPRASRSADHLGSPRRSLPFQHRPNTKLGEKLISAANETTVLETTMKGHEAYWLMVSMGLQGLTSGPTVKHRIQVSFLAAALLIQIASPMVLVRRKAGCSSNPHWIRSQATAVLLLDPTVWSDAGWVLLPDRRTQRVSPLGSAVHQEPPRLLPTEQLKSAWTHTTSSMGVQCRAAKPKYTVNRGKIPLLGISINTNGPISQRKAHLKTLLEPVRVADVVVTLPAAVSWPGLVVKGFCSSLVPRVRGSERALWSAAPLKTELVGVRHSLLSRCCLRSRRSGLASAGQRGIPGAPMDYTTAACHQRVNPPAPRDALASRDGDSTTSLGSLFQCLITLSVKKNFLISSLNLPWRNLRPFPLVLSLVTWEKRPTPPLYNLLSVVESDEVSPQPPFLQAEQPQVPQPLPISLVLQTLPQLRCPSLDTLQPLNVSLGVGGPTLNTAFEVRPHQCRVQGHDHCPSPAGHTVSDTSQDAIGFLGHLGTLLAHIQGLSTSTPRSFSARQLSSHSSPSL</sequence>
<name>A0AAN7N5V0_MYCAM</name>
<dbReference type="AlphaFoldDB" id="A0AAN7N5V0"/>